<keyword evidence="3" id="KW-1185">Reference proteome</keyword>
<keyword evidence="2" id="KW-0808">Transferase</keyword>
<dbReference type="InterPro" id="IPR000182">
    <property type="entry name" value="GNAT_dom"/>
</dbReference>
<organism evidence="2 3">
    <name type="scientific">Spongisporangium articulatum</name>
    <dbReference type="NCBI Taxonomy" id="3362603"/>
    <lineage>
        <taxon>Bacteria</taxon>
        <taxon>Bacillati</taxon>
        <taxon>Actinomycetota</taxon>
        <taxon>Actinomycetes</taxon>
        <taxon>Kineosporiales</taxon>
        <taxon>Kineosporiaceae</taxon>
        <taxon>Spongisporangium</taxon>
    </lineage>
</organism>
<dbReference type="Gene3D" id="3.40.630.30">
    <property type="match status" value="1"/>
</dbReference>
<gene>
    <name evidence="2" type="ORF">ACIB24_16510</name>
</gene>
<dbReference type="InterPro" id="IPR016181">
    <property type="entry name" value="Acyl_CoA_acyltransferase"/>
</dbReference>
<dbReference type="Pfam" id="PF00583">
    <property type="entry name" value="Acetyltransf_1"/>
    <property type="match status" value="1"/>
</dbReference>
<dbReference type="GO" id="GO:0016746">
    <property type="term" value="F:acyltransferase activity"/>
    <property type="evidence" value="ECO:0007669"/>
    <property type="project" value="UniProtKB-KW"/>
</dbReference>
<keyword evidence="2" id="KW-0012">Acyltransferase</keyword>
<dbReference type="SUPFAM" id="SSF55729">
    <property type="entry name" value="Acyl-CoA N-acyltransferases (Nat)"/>
    <property type="match status" value="1"/>
</dbReference>
<sequence length="259" mass="28494">MSEHLTHGWEPDLADDDSLLRAYVRGNAVRTCAMAERGGGRAARWDEVTAADPRSPFVFDNMAVLLQPPEYVDLPSVVARLEAFYPPERHYCFLSPFPTPDLRDYGWHLMGHPPVMLRPAGGSAPPPPPELRLEPVDAANVEVFLTTLVEAYPVPSAPVAQVAPAWLADDLKLFIGYVGDEPVGTAGARLGHGIVDVEWVSTYPRFRGRGYGAALTWAATLASPGDPAMLIASDDGQPVYERMGYLRLLRMTLWHRPPR</sequence>
<dbReference type="EC" id="2.3.1.-" evidence="2"/>
<proteinExistence type="predicted"/>
<protein>
    <submittedName>
        <fullName evidence="2">GNAT family N-acetyltransferase</fullName>
        <ecNumber evidence="2">2.3.1.-</ecNumber>
    </submittedName>
</protein>
<accession>A0ABW8AQL2</accession>
<evidence type="ECO:0000313" key="2">
    <source>
        <dbReference type="EMBL" id="MFI7588675.1"/>
    </source>
</evidence>
<dbReference type="RefSeq" id="WP_398282608.1">
    <property type="nucleotide sequence ID" value="NZ_JBITLV010000005.1"/>
</dbReference>
<dbReference type="PROSITE" id="PS51186">
    <property type="entry name" value="GNAT"/>
    <property type="match status" value="1"/>
</dbReference>
<comment type="caution">
    <text evidence="2">The sequence shown here is derived from an EMBL/GenBank/DDBJ whole genome shotgun (WGS) entry which is preliminary data.</text>
</comment>
<reference evidence="2 3" key="1">
    <citation type="submission" date="2024-10" db="EMBL/GenBank/DDBJ databases">
        <title>The Natural Products Discovery Center: Release of the First 8490 Sequenced Strains for Exploring Actinobacteria Biosynthetic Diversity.</title>
        <authorList>
            <person name="Kalkreuter E."/>
            <person name="Kautsar S.A."/>
            <person name="Yang D."/>
            <person name="Bader C.D."/>
            <person name="Teijaro C.N."/>
            <person name="Fluegel L."/>
            <person name="Davis C.M."/>
            <person name="Simpson J.R."/>
            <person name="Lauterbach L."/>
            <person name="Steele A.D."/>
            <person name="Gui C."/>
            <person name="Meng S."/>
            <person name="Li G."/>
            <person name="Viehrig K."/>
            <person name="Ye F."/>
            <person name="Su P."/>
            <person name="Kiefer A.F."/>
            <person name="Nichols A."/>
            <person name="Cepeda A.J."/>
            <person name="Yan W."/>
            <person name="Fan B."/>
            <person name="Jiang Y."/>
            <person name="Adhikari A."/>
            <person name="Zheng C.-J."/>
            <person name="Schuster L."/>
            <person name="Cowan T.M."/>
            <person name="Smanski M.J."/>
            <person name="Chevrette M.G."/>
            <person name="De Carvalho L.P.S."/>
            <person name="Shen B."/>
        </authorList>
    </citation>
    <scope>NUCLEOTIDE SEQUENCE [LARGE SCALE GENOMIC DNA]</scope>
    <source>
        <strain evidence="2 3">NPDC049639</strain>
    </source>
</reference>
<name>A0ABW8AQL2_9ACTN</name>
<dbReference type="EMBL" id="JBITLV010000005">
    <property type="protein sequence ID" value="MFI7588675.1"/>
    <property type="molecule type" value="Genomic_DNA"/>
</dbReference>
<feature type="domain" description="N-acetyltransferase" evidence="1">
    <location>
        <begin position="131"/>
        <end position="259"/>
    </location>
</feature>
<evidence type="ECO:0000259" key="1">
    <source>
        <dbReference type="PROSITE" id="PS51186"/>
    </source>
</evidence>
<dbReference type="Proteomes" id="UP001612915">
    <property type="component" value="Unassembled WGS sequence"/>
</dbReference>
<evidence type="ECO:0000313" key="3">
    <source>
        <dbReference type="Proteomes" id="UP001612915"/>
    </source>
</evidence>